<protein>
    <recommendedName>
        <fullName evidence="3">Alpha/beta hydrolase</fullName>
    </recommendedName>
</protein>
<dbReference type="RefSeq" id="WP_167176343.1">
    <property type="nucleotide sequence ID" value="NZ_BAAAEJ010000007.1"/>
</dbReference>
<evidence type="ECO:0000313" key="1">
    <source>
        <dbReference type="EMBL" id="GAA0388890.1"/>
    </source>
</evidence>
<dbReference type="Gene3D" id="3.40.50.1820">
    <property type="entry name" value="alpha/beta hydrolase"/>
    <property type="match status" value="1"/>
</dbReference>
<comment type="caution">
    <text evidence="1">The sequence shown here is derived from an EMBL/GenBank/DDBJ whole genome shotgun (WGS) entry which is preliminary data.</text>
</comment>
<keyword evidence="2" id="KW-1185">Reference proteome</keyword>
<sequence>MLALLAALIASPVSTEITLPAEPAPLVGTLVTPEGPTKAAVLFVPEWDETDADGFWAYDYVASDRISMAEEFSRLGVASIRYLPRSRLGDKDSATMPDYDLNRSDGVEWASHIAERVGTPCVWLFSTTKSTLISHAIAQSSDKICGMIVVAPTL</sequence>
<organism evidence="1 2">
    <name type="scientific">Brevundimonas terrae</name>
    <dbReference type="NCBI Taxonomy" id="363631"/>
    <lineage>
        <taxon>Bacteria</taxon>
        <taxon>Pseudomonadati</taxon>
        <taxon>Pseudomonadota</taxon>
        <taxon>Alphaproteobacteria</taxon>
        <taxon>Caulobacterales</taxon>
        <taxon>Caulobacteraceae</taxon>
        <taxon>Brevundimonas</taxon>
    </lineage>
</organism>
<proteinExistence type="predicted"/>
<evidence type="ECO:0000313" key="2">
    <source>
        <dbReference type="Proteomes" id="UP001500791"/>
    </source>
</evidence>
<evidence type="ECO:0008006" key="3">
    <source>
        <dbReference type="Google" id="ProtNLM"/>
    </source>
</evidence>
<dbReference type="EMBL" id="BAAAEJ010000007">
    <property type="protein sequence ID" value="GAA0388890.1"/>
    <property type="molecule type" value="Genomic_DNA"/>
</dbReference>
<gene>
    <name evidence="1" type="ORF">GCM10009093_14450</name>
</gene>
<dbReference type="Proteomes" id="UP001500791">
    <property type="component" value="Unassembled WGS sequence"/>
</dbReference>
<dbReference type="InterPro" id="IPR029058">
    <property type="entry name" value="AB_hydrolase_fold"/>
</dbReference>
<name>A0ABP3I500_9CAUL</name>
<reference evidence="2" key="1">
    <citation type="journal article" date="2019" name="Int. J. Syst. Evol. Microbiol.">
        <title>The Global Catalogue of Microorganisms (GCM) 10K type strain sequencing project: providing services to taxonomists for standard genome sequencing and annotation.</title>
        <authorList>
            <consortium name="The Broad Institute Genomics Platform"/>
            <consortium name="The Broad Institute Genome Sequencing Center for Infectious Disease"/>
            <person name="Wu L."/>
            <person name="Ma J."/>
        </authorList>
    </citation>
    <scope>NUCLEOTIDE SEQUENCE [LARGE SCALE GENOMIC DNA]</scope>
    <source>
        <strain evidence="2">JCM 13476</strain>
    </source>
</reference>
<accession>A0ABP3I500</accession>